<accession>A0A2T6ZUY9</accession>
<keyword evidence="3" id="KW-1185">Reference proteome</keyword>
<dbReference type="Proteomes" id="UP000244722">
    <property type="component" value="Unassembled WGS sequence"/>
</dbReference>
<dbReference type="AlphaFoldDB" id="A0A2T6ZUY9"/>
<gene>
    <name evidence="2" type="ORF">B9Z19DRAFT_841519</name>
</gene>
<sequence length="252" mass="28671">MIHGRPSIPVVSRCRRGRMDRRTDCPERTASRDMLPQFIPLFNEKFRLIPYPMIAEQQDKEHVQIQYCTTKLTYPVMVPFATRTAGTIKPNLRHSKQIQASATKDPRLVENGPPCTESKISTVGKIPGLKQFEASVPETPEGAVAACTHFISPQFILQGMRMLPSPCRHRISQYGSKGPKECKKRNKDKKSSIQGPLCLSKKKQIRLGRVSNPDINTSILNNFRYRCHFCKDRRCGPNQPSFLSREKRKHGG</sequence>
<evidence type="ECO:0000313" key="3">
    <source>
        <dbReference type="Proteomes" id="UP000244722"/>
    </source>
</evidence>
<organism evidence="2 3">
    <name type="scientific">Tuber borchii</name>
    <name type="common">White truffle</name>
    <dbReference type="NCBI Taxonomy" id="42251"/>
    <lineage>
        <taxon>Eukaryota</taxon>
        <taxon>Fungi</taxon>
        <taxon>Dikarya</taxon>
        <taxon>Ascomycota</taxon>
        <taxon>Pezizomycotina</taxon>
        <taxon>Pezizomycetes</taxon>
        <taxon>Pezizales</taxon>
        <taxon>Tuberaceae</taxon>
        <taxon>Tuber</taxon>
    </lineage>
</organism>
<evidence type="ECO:0000256" key="1">
    <source>
        <dbReference type="SAM" id="MobiDB-lite"/>
    </source>
</evidence>
<protein>
    <submittedName>
        <fullName evidence="2">Uncharacterized protein</fullName>
    </submittedName>
</protein>
<proteinExistence type="predicted"/>
<evidence type="ECO:0000313" key="2">
    <source>
        <dbReference type="EMBL" id="PUU79310.1"/>
    </source>
</evidence>
<name>A0A2T6ZUY9_TUBBO</name>
<feature type="region of interest" description="Disordered" evidence="1">
    <location>
        <begin position="174"/>
        <end position="195"/>
    </location>
</feature>
<comment type="caution">
    <text evidence="2">The sequence shown here is derived from an EMBL/GenBank/DDBJ whole genome shotgun (WGS) entry which is preliminary data.</text>
</comment>
<reference evidence="2 3" key="1">
    <citation type="submission" date="2017-04" db="EMBL/GenBank/DDBJ databases">
        <title>Draft genome sequence of Tuber borchii Vittad., a whitish edible truffle.</title>
        <authorList>
            <consortium name="DOE Joint Genome Institute"/>
            <person name="Murat C."/>
            <person name="Kuo A."/>
            <person name="Barry K.W."/>
            <person name="Clum A."/>
            <person name="Dockter R.B."/>
            <person name="Fauchery L."/>
            <person name="Iotti M."/>
            <person name="Kohler A."/>
            <person name="Labutti K."/>
            <person name="Lindquist E.A."/>
            <person name="Lipzen A."/>
            <person name="Ohm R.A."/>
            <person name="Wang M."/>
            <person name="Grigoriev I.V."/>
            <person name="Zambonelli A."/>
            <person name="Martin F.M."/>
        </authorList>
    </citation>
    <scope>NUCLEOTIDE SEQUENCE [LARGE SCALE GENOMIC DNA]</scope>
    <source>
        <strain evidence="2 3">Tbo3840</strain>
    </source>
</reference>
<dbReference type="EMBL" id="NESQ01000095">
    <property type="protein sequence ID" value="PUU79310.1"/>
    <property type="molecule type" value="Genomic_DNA"/>
</dbReference>